<feature type="repeat" description="Solcar" evidence="12">
    <location>
        <begin position="381"/>
        <end position="469"/>
    </location>
</feature>
<organism evidence="16 17">
    <name type="scientific">Paramormyrops kingsleyae</name>
    <dbReference type="NCBI Taxonomy" id="1676925"/>
    <lineage>
        <taxon>Eukaryota</taxon>
        <taxon>Metazoa</taxon>
        <taxon>Chordata</taxon>
        <taxon>Craniata</taxon>
        <taxon>Vertebrata</taxon>
        <taxon>Euteleostomi</taxon>
        <taxon>Actinopterygii</taxon>
        <taxon>Neopterygii</taxon>
        <taxon>Teleostei</taxon>
        <taxon>Osteoglossocephala</taxon>
        <taxon>Osteoglossomorpha</taxon>
        <taxon>Osteoglossiformes</taxon>
        <taxon>Mormyridae</taxon>
        <taxon>Paramormyrops</taxon>
    </lineage>
</organism>
<dbReference type="SMART" id="SM00054">
    <property type="entry name" value="EFh"/>
    <property type="match status" value="3"/>
</dbReference>
<evidence type="ECO:0000256" key="8">
    <source>
        <dbReference type="ARBA" id="ARBA00022837"/>
    </source>
</evidence>
<evidence type="ECO:0000256" key="4">
    <source>
        <dbReference type="ARBA" id="ARBA00022692"/>
    </source>
</evidence>
<dbReference type="InterPro" id="IPR018108">
    <property type="entry name" value="MCP_transmembrane"/>
</dbReference>
<dbReference type="GeneTree" id="ENSGT00940000164927"/>
<dbReference type="OrthoDB" id="270584at2759"/>
<feature type="repeat" description="Solcar" evidence="12">
    <location>
        <begin position="284"/>
        <end position="369"/>
    </location>
</feature>
<keyword evidence="6" id="KW-0677">Repeat</keyword>
<dbReference type="GO" id="GO:0005743">
    <property type="term" value="C:mitochondrial inner membrane"/>
    <property type="evidence" value="ECO:0007669"/>
    <property type="project" value="UniProtKB-SubCell"/>
</dbReference>
<dbReference type="Pfam" id="PF00153">
    <property type="entry name" value="Mito_carr"/>
    <property type="match status" value="3"/>
</dbReference>
<evidence type="ECO:0000256" key="2">
    <source>
        <dbReference type="ARBA" id="ARBA00006375"/>
    </source>
</evidence>
<dbReference type="PROSITE" id="PS00018">
    <property type="entry name" value="EF_HAND_1"/>
    <property type="match status" value="2"/>
</dbReference>
<dbReference type="InterPro" id="IPR018247">
    <property type="entry name" value="EF_Hand_1_Ca_BS"/>
</dbReference>
<keyword evidence="17" id="KW-1185">Reference proteome</keyword>
<name>A0A3B3RP36_9TELE</name>
<keyword evidence="7" id="KW-0999">Mitochondrion inner membrane</keyword>
<dbReference type="RefSeq" id="XP_023660273.1">
    <property type="nucleotide sequence ID" value="XM_023804505.2"/>
</dbReference>
<accession>A0A3B3RP36</accession>
<reference evidence="16" key="2">
    <citation type="submission" date="2025-09" db="UniProtKB">
        <authorList>
            <consortium name="Ensembl"/>
        </authorList>
    </citation>
    <scope>IDENTIFICATION</scope>
</reference>
<dbReference type="STRING" id="1676925.ENSPKIP00000020043"/>
<feature type="transmembrane region" description="Helical" evidence="14">
    <location>
        <begin position="383"/>
        <end position="407"/>
    </location>
</feature>
<dbReference type="FunFam" id="1.50.40.10:FF:000003">
    <property type="entry name" value="Putative calcium-binding mitochondrial carrier protein scamc-2"/>
    <property type="match status" value="1"/>
</dbReference>
<dbReference type="Ensembl" id="ENSPKIT00000000653.1">
    <property type="protein sequence ID" value="ENSPKIP00000020043.1"/>
    <property type="gene ID" value="ENSPKIG00000004963.1"/>
</dbReference>
<feature type="transmembrane region" description="Helical" evidence="14">
    <location>
        <begin position="340"/>
        <end position="363"/>
    </location>
</feature>
<sequence length="474" mass="52735">MYQICRNLVFSKAHCSNGELGKSYQELFEKLDTNKDGKVDVGELKAGLSAMGVTFGSAEKIISTGDTDKNDGLDFEEFSRYLKEHEKKLLLTFKSLDKNQDGTIDYVEIKQALADLGVNITKEDAEKILKSIDVDGTMSVDWNEWREHFLFNPADNLQDIIRYWKHSTVLDIGDSLSIPDEFTEEEKKTGLWWKQLVAGGMAGAVSRTGTAPLDRMKVFMQVHASKSNKISLTGGFKQMIKEGGVSSLWRGNGVNVIKIAPETAIKFMAYEQYKKLLSAENGKVQIHERFIAGSLAGATAQTAIYPMEVMKTRLTLRKTGQYSGMFDCAKKILRREGFKAFYKGYIPNILGIIPYAGIDLAVYESLKNAWLSRYAKDSANPGILVLLACGTISSTCGQLASYPLALIRTRMQAQASMEGSEQLSMSRLAKNILEKDGFFGLYRGILPNFMKVIPAVSISYVVYEYMKTGLGISK</sequence>
<keyword evidence="4 12" id="KW-0812">Transmembrane</keyword>
<dbReference type="Pfam" id="PF13499">
    <property type="entry name" value="EF-hand_7"/>
    <property type="match status" value="2"/>
</dbReference>
<dbReference type="FunFam" id="1.10.238.10:FF:000028">
    <property type="entry name" value="Putative calcium-binding mitochondrial carrier protein scamc-2"/>
    <property type="match status" value="1"/>
</dbReference>
<dbReference type="InterPro" id="IPR002048">
    <property type="entry name" value="EF_hand_dom"/>
</dbReference>
<dbReference type="InterPro" id="IPR023395">
    <property type="entry name" value="MCP_dom_sf"/>
</dbReference>
<keyword evidence="10" id="KW-0496">Mitochondrion</keyword>
<keyword evidence="11 12" id="KW-0472">Membrane</keyword>
<evidence type="ECO:0000256" key="11">
    <source>
        <dbReference type="ARBA" id="ARBA00023136"/>
    </source>
</evidence>
<evidence type="ECO:0000256" key="12">
    <source>
        <dbReference type="PROSITE-ProRule" id="PRU00282"/>
    </source>
</evidence>
<feature type="repeat" description="Solcar" evidence="12">
    <location>
        <begin position="190"/>
        <end position="276"/>
    </location>
</feature>
<dbReference type="GO" id="GO:0055085">
    <property type="term" value="P:transmembrane transport"/>
    <property type="evidence" value="ECO:0007669"/>
    <property type="project" value="InterPro"/>
</dbReference>
<evidence type="ECO:0000256" key="10">
    <source>
        <dbReference type="ARBA" id="ARBA00023128"/>
    </source>
</evidence>
<dbReference type="PROSITE" id="PS50222">
    <property type="entry name" value="EF_HAND_2"/>
    <property type="match status" value="3"/>
</dbReference>
<evidence type="ECO:0000313" key="16">
    <source>
        <dbReference type="Ensembl" id="ENSPKIP00000020043.1"/>
    </source>
</evidence>
<keyword evidence="3 13" id="KW-0813">Transport</keyword>
<evidence type="ECO:0000256" key="9">
    <source>
        <dbReference type="ARBA" id="ARBA00022989"/>
    </source>
</evidence>
<protein>
    <submittedName>
        <fullName evidence="16">Solute carrier family 25 member 24</fullName>
    </submittedName>
</protein>
<evidence type="ECO:0000256" key="7">
    <source>
        <dbReference type="ARBA" id="ARBA00022792"/>
    </source>
</evidence>
<feature type="domain" description="EF-hand" evidence="15">
    <location>
        <begin position="19"/>
        <end position="54"/>
    </location>
</feature>
<evidence type="ECO:0000256" key="3">
    <source>
        <dbReference type="ARBA" id="ARBA00022448"/>
    </source>
</evidence>
<keyword evidence="5" id="KW-0479">Metal-binding</keyword>
<feature type="domain" description="EF-hand" evidence="15">
    <location>
        <begin position="84"/>
        <end position="119"/>
    </location>
</feature>
<dbReference type="InterPro" id="IPR002067">
    <property type="entry name" value="MCP"/>
</dbReference>
<evidence type="ECO:0000259" key="15">
    <source>
        <dbReference type="PROSITE" id="PS50222"/>
    </source>
</evidence>
<comment type="similarity">
    <text evidence="2 13">Belongs to the mitochondrial carrier (TC 2.A.29) family.</text>
</comment>
<dbReference type="SUPFAM" id="SSF103506">
    <property type="entry name" value="Mitochondrial carrier"/>
    <property type="match status" value="1"/>
</dbReference>
<dbReference type="SUPFAM" id="SSF47473">
    <property type="entry name" value="EF-hand"/>
    <property type="match status" value="1"/>
</dbReference>
<keyword evidence="9 14" id="KW-1133">Transmembrane helix</keyword>
<evidence type="ECO:0000256" key="14">
    <source>
        <dbReference type="SAM" id="Phobius"/>
    </source>
</evidence>
<dbReference type="PROSITE" id="PS50920">
    <property type="entry name" value="SOLCAR"/>
    <property type="match status" value="3"/>
</dbReference>
<reference evidence="16" key="1">
    <citation type="submission" date="2025-08" db="UniProtKB">
        <authorList>
            <consortium name="Ensembl"/>
        </authorList>
    </citation>
    <scope>IDENTIFICATION</scope>
</reference>
<evidence type="ECO:0000256" key="1">
    <source>
        <dbReference type="ARBA" id="ARBA00004448"/>
    </source>
</evidence>
<dbReference type="Gene3D" id="1.10.238.10">
    <property type="entry name" value="EF-hand"/>
    <property type="match status" value="2"/>
</dbReference>
<evidence type="ECO:0000256" key="6">
    <source>
        <dbReference type="ARBA" id="ARBA00022737"/>
    </source>
</evidence>
<evidence type="ECO:0000256" key="13">
    <source>
        <dbReference type="RuleBase" id="RU000488"/>
    </source>
</evidence>
<dbReference type="InterPro" id="IPR011992">
    <property type="entry name" value="EF-hand-dom_pair"/>
</dbReference>
<dbReference type="PRINTS" id="PR00926">
    <property type="entry name" value="MITOCARRIER"/>
</dbReference>
<dbReference type="GO" id="GO:0005509">
    <property type="term" value="F:calcium ion binding"/>
    <property type="evidence" value="ECO:0007669"/>
    <property type="project" value="InterPro"/>
</dbReference>
<keyword evidence="8" id="KW-0106">Calcium</keyword>
<dbReference type="PANTHER" id="PTHR24089">
    <property type="entry name" value="SOLUTE CARRIER FAMILY 25"/>
    <property type="match status" value="1"/>
</dbReference>
<dbReference type="PRINTS" id="PR00928">
    <property type="entry name" value="GRAVESDC"/>
</dbReference>
<evidence type="ECO:0000256" key="5">
    <source>
        <dbReference type="ARBA" id="ARBA00022723"/>
    </source>
</evidence>
<evidence type="ECO:0000313" key="17">
    <source>
        <dbReference type="Proteomes" id="UP000261540"/>
    </source>
</evidence>
<feature type="domain" description="EF-hand" evidence="15">
    <location>
        <begin position="120"/>
        <end position="155"/>
    </location>
</feature>
<dbReference type="GeneID" id="111840077"/>
<proteinExistence type="inferred from homology"/>
<dbReference type="Proteomes" id="UP000261540">
    <property type="component" value="Unplaced"/>
</dbReference>
<dbReference type="CTD" id="29957"/>
<dbReference type="Gene3D" id="1.50.40.10">
    <property type="entry name" value="Mitochondrial carrier domain"/>
    <property type="match status" value="1"/>
</dbReference>
<comment type="subcellular location">
    <subcellularLocation>
        <location evidence="1">Mitochondrion inner membrane</location>
        <topology evidence="1">Multi-pass membrane protein</topology>
    </subcellularLocation>
</comment>
<dbReference type="AlphaFoldDB" id="A0A3B3RP36"/>
<dbReference type="InterPro" id="IPR002167">
    <property type="entry name" value="GDC-like"/>
</dbReference>
<dbReference type="KEGG" id="pki:111840077"/>